<organism evidence="10 11">
    <name type="scientific">Hebeloma cylindrosporum</name>
    <dbReference type="NCBI Taxonomy" id="76867"/>
    <lineage>
        <taxon>Eukaryota</taxon>
        <taxon>Fungi</taxon>
        <taxon>Dikarya</taxon>
        <taxon>Basidiomycota</taxon>
        <taxon>Agaricomycotina</taxon>
        <taxon>Agaricomycetes</taxon>
        <taxon>Agaricomycetidae</taxon>
        <taxon>Agaricales</taxon>
        <taxon>Agaricineae</taxon>
        <taxon>Hymenogastraceae</taxon>
        <taxon>Hebeloma</taxon>
    </lineage>
</organism>
<dbReference type="PROSITE" id="PS50048">
    <property type="entry name" value="ZN2_CY6_FUNGAL_2"/>
    <property type="match status" value="1"/>
</dbReference>
<evidence type="ECO:0000256" key="1">
    <source>
        <dbReference type="ARBA" id="ARBA00004123"/>
    </source>
</evidence>
<dbReference type="Pfam" id="PF04082">
    <property type="entry name" value="Fungal_trans"/>
    <property type="match status" value="1"/>
</dbReference>
<keyword evidence="6" id="KW-0539">Nucleus</keyword>
<comment type="subcellular location">
    <subcellularLocation>
        <location evidence="1">Nucleus</location>
    </subcellularLocation>
</comment>
<evidence type="ECO:0000256" key="6">
    <source>
        <dbReference type="ARBA" id="ARBA00023242"/>
    </source>
</evidence>
<keyword evidence="3" id="KW-0805">Transcription regulation</keyword>
<dbReference type="PROSITE" id="PS00463">
    <property type="entry name" value="ZN2_CY6_FUNGAL_1"/>
    <property type="match status" value="1"/>
</dbReference>
<feature type="region of interest" description="Disordered" evidence="8">
    <location>
        <begin position="948"/>
        <end position="970"/>
    </location>
</feature>
<evidence type="ECO:0000256" key="4">
    <source>
        <dbReference type="ARBA" id="ARBA00023125"/>
    </source>
</evidence>
<name>A0A0C3C872_HEBCY</name>
<feature type="region of interest" description="Disordered" evidence="8">
    <location>
        <begin position="47"/>
        <end position="131"/>
    </location>
</feature>
<dbReference type="InterPro" id="IPR001138">
    <property type="entry name" value="Zn2Cys6_DnaBD"/>
</dbReference>
<evidence type="ECO:0000313" key="10">
    <source>
        <dbReference type="EMBL" id="KIM39786.1"/>
    </source>
</evidence>
<dbReference type="InterPro" id="IPR036864">
    <property type="entry name" value="Zn2-C6_fun-type_DNA-bd_sf"/>
</dbReference>
<evidence type="ECO:0000256" key="5">
    <source>
        <dbReference type="ARBA" id="ARBA00023163"/>
    </source>
</evidence>
<feature type="compositionally biased region" description="Low complexity" evidence="8">
    <location>
        <begin position="444"/>
        <end position="459"/>
    </location>
</feature>
<reference evidence="10 11" key="1">
    <citation type="submission" date="2014-04" db="EMBL/GenBank/DDBJ databases">
        <authorList>
            <consortium name="DOE Joint Genome Institute"/>
            <person name="Kuo A."/>
            <person name="Gay G."/>
            <person name="Dore J."/>
            <person name="Kohler A."/>
            <person name="Nagy L.G."/>
            <person name="Floudas D."/>
            <person name="Copeland A."/>
            <person name="Barry K.W."/>
            <person name="Cichocki N."/>
            <person name="Veneault-Fourrey C."/>
            <person name="LaButti K."/>
            <person name="Lindquist E.A."/>
            <person name="Lipzen A."/>
            <person name="Lundell T."/>
            <person name="Morin E."/>
            <person name="Murat C."/>
            <person name="Sun H."/>
            <person name="Tunlid A."/>
            <person name="Henrissat B."/>
            <person name="Grigoriev I.V."/>
            <person name="Hibbett D.S."/>
            <person name="Martin F."/>
            <person name="Nordberg H.P."/>
            <person name="Cantor M.N."/>
            <person name="Hua S.X."/>
        </authorList>
    </citation>
    <scope>NUCLEOTIDE SEQUENCE [LARGE SCALE GENOMIC DNA]</scope>
    <source>
        <strain evidence="11">h7</strain>
    </source>
</reference>
<evidence type="ECO:0000256" key="2">
    <source>
        <dbReference type="ARBA" id="ARBA00022723"/>
    </source>
</evidence>
<evidence type="ECO:0000256" key="3">
    <source>
        <dbReference type="ARBA" id="ARBA00023015"/>
    </source>
</evidence>
<feature type="region of interest" description="Disordered" evidence="8">
    <location>
        <begin position="441"/>
        <end position="468"/>
    </location>
</feature>
<dbReference type="STRING" id="686832.A0A0C3C872"/>
<dbReference type="InterPro" id="IPR007219">
    <property type="entry name" value="XnlR_reg_dom"/>
</dbReference>
<dbReference type="SMART" id="SM00066">
    <property type="entry name" value="GAL4"/>
    <property type="match status" value="1"/>
</dbReference>
<dbReference type="PANTHER" id="PTHR31845">
    <property type="entry name" value="FINGER DOMAIN PROTEIN, PUTATIVE-RELATED"/>
    <property type="match status" value="1"/>
</dbReference>
<dbReference type="GO" id="GO:0006351">
    <property type="term" value="P:DNA-templated transcription"/>
    <property type="evidence" value="ECO:0007669"/>
    <property type="project" value="InterPro"/>
</dbReference>
<gene>
    <name evidence="10" type="ORF">M413DRAFT_446712</name>
</gene>
<dbReference type="SMART" id="SM00906">
    <property type="entry name" value="Fungal_trans"/>
    <property type="match status" value="1"/>
</dbReference>
<dbReference type="GO" id="GO:0000976">
    <property type="term" value="F:transcription cis-regulatory region binding"/>
    <property type="evidence" value="ECO:0007669"/>
    <property type="project" value="TreeGrafter"/>
</dbReference>
<feature type="coiled-coil region" evidence="7">
    <location>
        <begin position="274"/>
        <end position="301"/>
    </location>
</feature>
<feature type="compositionally biased region" description="Polar residues" evidence="8">
    <location>
        <begin position="47"/>
        <end position="103"/>
    </location>
</feature>
<keyword evidence="11" id="KW-1185">Reference proteome</keyword>
<dbReference type="HOGENOM" id="CLU_004538_0_0_1"/>
<dbReference type="OrthoDB" id="39175at2759"/>
<dbReference type="Gene3D" id="4.10.240.10">
    <property type="entry name" value="Zn(2)-C6 fungal-type DNA-binding domain"/>
    <property type="match status" value="1"/>
</dbReference>
<dbReference type="CDD" id="cd00067">
    <property type="entry name" value="GAL4"/>
    <property type="match status" value="1"/>
</dbReference>
<feature type="compositionally biased region" description="Polar residues" evidence="8">
    <location>
        <begin position="165"/>
        <end position="177"/>
    </location>
</feature>
<feature type="region of interest" description="Disordered" evidence="8">
    <location>
        <begin position="325"/>
        <end position="345"/>
    </location>
</feature>
<accession>A0A0C3C872</accession>
<evidence type="ECO:0000259" key="9">
    <source>
        <dbReference type="PROSITE" id="PS50048"/>
    </source>
</evidence>
<evidence type="ECO:0000256" key="8">
    <source>
        <dbReference type="SAM" id="MobiDB-lite"/>
    </source>
</evidence>
<protein>
    <recommendedName>
        <fullName evidence="9">Zn(2)-C6 fungal-type domain-containing protein</fullName>
    </recommendedName>
</protein>
<dbReference type="Proteomes" id="UP000053424">
    <property type="component" value="Unassembled WGS sequence"/>
</dbReference>
<dbReference type="CDD" id="cd12148">
    <property type="entry name" value="fungal_TF_MHR"/>
    <property type="match status" value="1"/>
</dbReference>
<dbReference type="EMBL" id="KN831784">
    <property type="protein sequence ID" value="KIM39786.1"/>
    <property type="molecule type" value="Genomic_DNA"/>
</dbReference>
<dbReference type="AlphaFoldDB" id="A0A0C3C872"/>
<keyword evidence="2" id="KW-0479">Metal-binding</keyword>
<keyword evidence="7" id="KW-0175">Coiled coil</keyword>
<dbReference type="InterPro" id="IPR051089">
    <property type="entry name" value="prtT"/>
</dbReference>
<dbReference type="GO" id="GO:0000981">
    <property type="term" value="F:DNA-binding transcription factor activity, RNA polymerase II-specific"/>
    <property type="evidence" value="ECO:0007669"/>
    <property type="project" value="InterPro"/>
</dbReference>
<evidence type="ECO:0000256" key="7">
    <source>
        <dbReference type="SAM" id="Coils"/>
    </source>
</evidence>
<feature type="region of interest" description="Disordered" evidence="8">
    <location>
        <begin position="487"/>
        <end position="506"/>
    </location>
</feature>
<dbReference type="SUPFAM" id="SSF57701">
    <property type="entry name" value="Zn2/Cys6 DNA-binding domain"/>
    <property type="match status" value="1"/>
</dbReference>
<keyword evidence="5" id="KW-0804">Transcription</keyword>
<dbReference type="GO" id="GO:0008270">
    <property type="term" value="F:zinc ion binding"/>
    <property type="evidence" value="ECO:0007669"/>
    <property type="project" value="InterPro"/>
</dbReference>
<dbReference type="PANTHER" id="PTHR31845:SF19">
    <property type="entry name" value="TRANSCRIPTION FACTOR DOMAIN-CONTAINING PROTEIN"/>
    <property type="match status" value="1"/>
</dbReference>
<reference evidence="11" key="2">
    <citation type="submission" date="2015-01" db="EMBL/GenBank/DDBJ databases">
        <title>Evolutionary Origins and Diversification of the Mycorrhizal Mutualists.</title>
        <authorList>
            <consortium name="DOE Joint Genome Institute"/>
            <consortium name="Mycorrhizal Genomics Consortium"/>
            <person name="Kohler A."/>
            <person name="Kuo A."/>
            <person name="Nagy L.G."/>
            <person name="Floudas D."/>
            <person name="Copeland A."/>
            <person name="Barry K.W."/>
            <person name="Cichocki N."/>
            <person name="Veneault-Fourrey C."/>
            <person name="LaButti K."/>
            <person name="Lindquist E.A."/>
            <person name="Lipzen A."/>
            <person name="Lundell T."/>
            <person name="Morin E."/>
            <person name="Murat C."/>
            <person name="Riley R."/>
            <person name="Ohm R."/>
            <person name="Sun H."/>
            <person name="Tunlid A."/>
            <person name="Henrissat B."/>
            <person name="Grigoriev I.V."/>
            <person name="Hibbett D.S."/>
            <person name="Martin F."/>
        </authorList>
    </citation>
    <scope>NUCLEOTIDE SEQUENCE [LARGE SCALE GENOMIC DNA]</scope>
    <source>
        <strain evidence="11">h7</strain>
    </source>
</reference>
<feature type="domain" description="Zn(2)-C6 fungal-type" evidence="9">
    <location>
        <begin position="230"/>
        <end position="262"/>
    </location>
</feature>
<feature type="compositionally biased region" description="Polar residues" evidence="8">
    <location>
        <begin position="325"/>
        <end position="335"/>
    </location>
</feature>
<sequence length="1113" mass="122447">MSNSYNGSRQWNQNQINFGSLQLEQEYDFVGSSNDRQQQQILAQTYPSPDTYNYSQQQLPNANAHSSSSSLIGAFSTQPNQQATQRTSSSFGAVQGGHPNQTGGYVHGVYGSQPNNPVPPTTSAPYRTNPTNFNFSASTSTVQAIANPNTAQKPIPTFLNSSSAATQQLFSQPSAPNSYYHPASTDRTTSPPQPKRRHDLAFKDDFNQEDLDGEIGTDQKDGNKSKLSRACARCKNLKVKCEAKTETEPCKRCFNGGHECVIPGRKIRRTPPKREHLLNQIHAQAKEIERLMLELETLSSKQSQKTPDHIDASILQSPVLSPTSTSGSYFGSDAQSGGAEDSIGSTNANNIAVNKAVEDWIAKARDHLHEFGAFIGIGGAGMPKSYLVDEDFEGTDSGEEEEYVDVQEEFGNEDDRYELAVEDPDGDDMLVRESEPLAGRLRHISSNSSIGTAGTAGSGENSKPANLPVEASPFGLFGKLMLKNPRSRASSVEPDEEDKGPGIANENFFKSTNALGRKLENAQHQAPAILTRGIITPQEAEKLFKIYFDNMNLSVSLLDPVLYTAQRTFYRSPFLFTVICAIASRFYSERSDIYPKAMHFAQLAAGTALISGTKNVEMCQAYILLSLYPVPARKWEDQRSWLYLGLAIRAATDLNLHLPTTAKPLNENHAREMLNRTRVWLNCLNLDRSTGSQYGKPPIISPKDYIANHSENWWSASPHNMQNFDIHLCAYNSELKVMAAFIAKIYNDPDHPTGLNRSVDFEEIATATDDELKALGDKWFSVLQQTDMSDPQNSFRTGLLRLAYSYSRLIALSYGFQHAFGKTDGIDENPFLMRCLRAASDVVDAVVNDICRPSQLHYFRHGPEAQSVFVTFASAFLVKLLQPKFASYLAPETRVEIRGLVQKVIDLLGSPEVAIDDRHGPKLYSRFLEKLLAKPMARLDPMSPATAANAALPRIKQRRPKSSSGQTPDSAAGAFEIPSAVYNHPSPSTTSSLSPPPTEAALSFDNFAPVGAIDPFAPESSVTSMSVNSAATDGTVVGGLMMAEEFFQPPLPFDDHIVQSLQSLTDPTGWQDISLPGFDWMAQFQQNFGLDLNNPAVHYDQNMDYMTGPVNNS</sequence>
<evidence type="ECO:0000313" key="11">
    <source>
        <dbReference type="Proteomes" id="UP000053424"/>
    </source>
</evidence>
<dbReference type="GO" id="GO:0005634">
    <property type="term" value="C:nucleus"/>
    <property type="evidence" value="ECO:0007669"/>
    <property type="project" value="UniProtKB-SubCell"/>
</dbReference>
<feature type="region of interest" description="Disordered" evidence="8">
    <location>
        <begin position="165"/>
        <end position="226"/>
    </location>
</feature>
<proteinExistence type="predicted"/>
<keyword evidence="4" id="KW-0238">DNA-binding</keyword>